<keyword evidence="2" id="KW-0378">Hydrolase</keyword>
<reference evidence="2 3" key="1">
    <citation type="journal article" date="2019" name="Int. J. Syst. Evol. Microbiol.">
        <title>The Global Catalogue of Microorganisms (GCM) 10K type strain sequencing project: providing services to taxonomists for standard genome sequencing and annotation.</title>
        <authorList>
            <consortium name="The Broad Institute Genomics Platform"/>
            <consortium name="The Broad Institute Genome Sequencing Center for Infectious Disease"/>
            <person name="Wu L."/>
            <person name="Ma J."/>
        </authorList>
    </citation>
    <scope>NUCLEOTIDE SEQUENCE [LARGE SCALE GENOMIC DNA]</scope>
    <source>
        <strain evidence="2 3">JCM 11444</strain>
    </source>
</reference>
<dbReference type="Gene3D" id="1.50.10.10">
    <property type="match status" value="1"/>
</dbReference>
<dbReference type="InterPro" id="IPR049053">
    <property type="entry name" value="AFCA-like_C"/>
</dbReference>
<name>A0ABN1PJX9_9ACTN</name>
<dbReference type="InterPro" id="IPR008928">
    <property type="entry name" value="6-hairpin_glycosidase_sf"/>
</dbReference>
<dbReference type="SUPFAM" id="SSF48208">
    <property type="entry name" value="Six-hairpin glycosidases"/>
    <property type="match status" value="1"/>
</dbReference>
<dbReference type="InterPro" id="IPR000772">
    <property type="entry name" value="Ricin_B_lectin"/>
</dbReference>
<dbReference type="PANTHER" id="PTHR31084:SF19">
    <property type="entry name" value="GLYCOSYL HYDROLASE FAMILY 95 N-TERMINAL DOMAIN-CONTAINING PROTEIN"/>
    <property type="match status" value="1"/>
</dbReference>
<organism evidence="2 3">
    <name type="scientific">Streptomyces rhizosphaericus</name>
    <dbReference type="NCBI Taxonomy" id="114699"/>
    <lineage>
        <taxon>Bacteria</taxon>
        <taxon>Bacillati</taxon>
        <taxon>Actinomycetota</taxon>
        <taxon>Actinomycetes</taxon>
        <taxon>Kitasatosporales</taxon>
        <taxon>Streptomycetaceae</taxon>
        <taxon>Streptomyces</taxon>
        <taxon>Streptomyces violaceusniger group</taxon>
    </lineage>
</organism>
<sequence>MVVGALSVPPVSSAAPAAPDGRTAVAAADPHTLWYAKPAADWEKEALPIGNGAMGAMVSGGVGEEKLQFNEKTLWTGGPGSAGYNFGNWNSPRPTAIQEVVDTINTQGKADPSWVAGKLGQDRTGFGAYQTFGDLNLEMAGGEPSYTNYRRSLDVRNAVAGVRYDAGGATFDREYFASYPDKVIAGRLGANQSGKVSFTLGYSSPRSDFTATANGGRLTIRGKLADNGLVFESQIQVKARGGTVTGGDGQVKVTGADSATFVMSAGTNYAQRYPSYRGNDPHETVSKAVDAAAATSYDGLKSAHVADHRGLFDRAKLDIGQSMPDKPTDQLRAEYSDGASAQDRALEALFYQYGRYLLMASSRPGSLPANLQGVWNDSTSPPWSADYHTNINVQMNYWPAAQANLAETAEPFTAFVEDLRNAGTKSATDMFGSPGWVVQNETTPYGYTGVHNAATSFWFPETNGWLASQVYDQYLFSKDTAFLRDRAYPLLKGAAQFWLKNLRTDPKDGKLVVTPTLSPEHGEFTSGDSMAQQIVWGMLTDTLAAAKELNVDSSFQSDLKTTLDKLDPGLRVGSWGQLQEWKADVDSPTDDHRHISHLYALHPGRQISPEATPKFADAAKVSLNARGDGGTGFESPGWSRAWKTNFWARLLDGDHAHTLLSEQLKSNTHCNLFDFHPLGDGSVFQIDGNLGATSGMTEMLLQSQDGDIRPLPALPGAWKSGSFSGLKARGNVTVGASWKENGAAEFTFAPAKDGSIAVRSPMFLGPFNVTDTTTGESITPTRDGPRITFEGKAGHVYQTTGALSTAIVGVASNKCVDVPGANSQDGTDLNLYACNSTAAQEWTFAVGGGEVRALGKCMDVEAAKQDDRTPVQLYKCNGTAAQRWTYDSTSQELKAFGKCLDANEEGTADGTKLILYTCHSKANQKWRLAG</sequence>
<dbReference type="EMBL" id="BAAAID010000016">
    <property type="protein sequence ID" value="GAA0928910.1"/>
    <property type="molecule type" value="Genomic_DNA"/>
</dbReference>
<keyword evidence="3" id="KW-1185">Reference proteome</keyword>
<dbReference type="PANTHER" id="PTHR31084">
    <property type="entry name" value="ALPHA-L-FUCOSIDASE 2"/>
    <property type="match status" value="1"/>
</dbReference>
<dbReference type="InterPro" id="IPR054363">
    <property type="entry name" value="GH95_cat"/>
</dbReference>
<dbReference type="GO" id="GO:0016787">
    <property type="term" value="F:hydrolase activity"/>
    <property type="evidence" value="ECO:0007669"/>
    <property type="project" value="UniProtKB-KW"/>
</dbReference>
<accession>A0ABN1PJX9</accession>
<dbReference type="Pfam" id="PF21307">
    <property type="entry name" value="Glyco_hydro_95_C"/>
    <property type="match status" value="1"/>
</dbReference>
<dbReference type="InterPro" id="IPR012341">
    <property type="entry name" value="6hp_glycosidase-like_sf"/>
</dbReference>
<dbReference type="Pfam" id="PF22124">
    <property type="entry name" value="Glyco_hydro_95_cat"/>
    <property type="match status" value="1"/>
</dbReference>
<comment type="caution">
    <text evidence="2">The sequence shown here is derived from an EMBL/GenBank/DDBJ whole genome shotgun (WGS) entry which is preliminary data.</text>
</comment>
<feature type="domain" description="Ricin B lectin" evidence="1">
    <location>
        <begin position="800"/>
        <end position="929"/>
    </location>
</feature>
<dbReference type="SMART" id="SM00458">
    <property type="entry name" value="RICIN"/>
    <property type="match status" value="1"/>
</dbReference>
<dbReference type="SUPFAM" id="SSF50370">
    <property type="entry name" value="Ricin B-like lectins"/>
    <property type="match status" value="1"/>
</dbReference>
<dbReference type="PROSITE" id="PS50231">
    <property type="entry name" value="RICIN_B_LECTIN"/>
    <property type="match status" value="1"/>
</dbReference>
<dbReference type="Proteomes" id="UP001500418">
    <property type="component" value="Unassembled WGS sequence"/>
</dbReference>
<dbReference type="Gene3D" id="2.80.10.50">
    <property type="match status" value="2"/>
</dbReference>
<gene>
    <name evidence="2" type="ORF">GCM10009575_031060</name>
</gene>
<dbReference type="InterPro" id="IPR027414">
    <property type="entry name" value="GH95_N_dom"/>
</dbReference>
<dbReference type="InterPro" id="IPR035992">
    <property type="entry name" value="Ricin_B-like_lectins"/>
</dbReference>
<protein>
    <submittedName>
        <fullName evidence="2">Glycoside hydrolase N-terminal domain-containing protein</fullName>
    </submittedName>
</protein>
<dbReference type="Pfam" id="PF00652">
    <property type="entry name" value="Ricin_B_lectin"/>
    <property type="match status" value="1"/>
</dbReference>
<evidence type="ECO:0000313" key="2">
    <source>
        <dbReference type="EMBL" id="GAA0928910.1"/>
    </source>
</evidence>
<proteinExistence type="predicted"/>
<evidence type="ECO:0000259" key="1">
    <source>
        <dbReference type="SMART" id="SM00458"/>
    </source>
</evidence>
<evidence type="ECO:0000313" key="3">
    <source>
        <dbReference type="Proteomes" id="UP001500418"/>
    </source>
</evidence>
<dbReference type="Pfam" id="PF14498">
    <property type="entry name" value="Glyco_hyd_65N_2"/>
    <property type="match status" value="1"/>
</dbReference>